<keyword evidence="3" id="KW-0808">Transferase</keyword>
<gene>
    <name evidence="3" type="ORF">BAU08_01070</name>
</gene>
<dbReference type="SUPFAM" id="SSF53756">
    <property type="entry name" value="UDP-Glycosyltransferase/glycogen phosphorylase"/>
    <property type="match status" value="1"/>
</dbReference>
<dbReference type="Pfam" id="PF00534">
    <property type="entry name" value="Glycos_transf_1"/>
    <property type="match status" value="1"/>
</dbReference>
<dbReference type="PANTHER" id="PTHR12526">
    <property type="entry name" value="GLYCOSYLTRANSFERASE"/>
    <property type="match status" value="1"/>
</dbReference>
<dbReference type="STRING" id="463025.BAU08_01070"/>
<dbReference type="CDD" id="cd03801">
    <property type="entry name" value="GT4_PimA-like"/>
    <property type="match status" value="1"/>
</dbReference>
<dbReference type="PANTHER" id="PTHR12526:SF572">
    <property type="entry name" value="BLL5144 PROTEIN"/>
    <property type="match status" value="1"/>
</dbReference>
<evidence type="ECO:0000259" key="2">
    <source>
        <dbReference type="Pfam" id="PF13439"/>
    </source>
</evidence>
<dbReference type="Proteomes" id="UP000092213">
    <property type="component" value="Chromosome"/>
</dbReference>
<reference evidence="3 4" key="1">
    <citation type="submission" date="2016-06" db="EMBL/GenBank/DDBJ databases">
        <title>Complete genome sequences of Bordetella bronchialis and Bordetella flabilis.</title>
        <authorList>
            <person name="LiPuma J.J."/>
            <person name="Spilker T."/>
        </authorList>
    </citation>
    <scope>NUCLEOTIDE SEQUENCE [LARGE SCALE GENOMIC DNA]</scope>
    <source>
        <strain evidence="3 4">AU17976</strain>
    </source>
</reference>
<evidence type="ECO:0000313" key="3">
    <source>
        <dbReference type="EMBL" id="ANN70124.1"/>
    </source>
</evidence>
<organism evidence="3 4">
    <name type="scientific">Bordetella bronchialis</name>
    <dbReference type="NCBI Taxonomy" id="463025"/>
    <lineage>
        <taxon>Bacteria</taxon>
        <taxon>Pseudomonadati</taxon>
        <taxon>Pseudomonadota</taxon>
        <taxon>Betaproteobacteria</taxon>
        <taxon>Burkholderiales</taxon>
        <taxon>Alcaligenaceae</taxon>
        <taxon>Bordetella</taxon>
    </lineage>
</organism>
<evidence type="ECO:0000313" key="4">
    <source>
        <dbReference type="Proteomes" id="UP000092213"/>
    </source>
</evidence>
<protein>
    <submittedName>
        <fullName evidence="3">Glycosyl transferase</fullName>
    </submittedName>
</protein>
<proteinExistence type="predicted"/>
<dbReference type="RefSeq" id="WP_066667700.1">
    <property type="nucleotide sequence ID" value="NZ_CP016171.1"/>
</dbReference>
<dbReference type="InterPro" id="IPR001296">
    <property type="entry name" value="Glyco_trans_1"/>
</dbReference>
<accession>A0A193FST1</accession>
<evidence type="ECO:0000259" key="1">
    <source>
        <dbReference type="Pfam" id="PF00534"/>
    </source>
</evidence>
<dbReference type="AlphaFoldDB" id="A0A193FST1"/>
<dbReference type="InterPro" id="IPR028098">
    <property type="entry name" value="Glyco_trans_4-like_N"/>
</dbReference>
<feature type="domain" description="Glycosyl transferase family 1" evidence="1">
    <location>
        <begin position="172"/>
        <end position="326"/>
    </location>
</feature>
<sequence length="362" mass="40082">MKILQLNFEKGWRGGERQTLYCMMAFRDAGHEVELLARAGAPLAQRAAEQGFTVHAVKHVPAQIAFLATRGRRYDIIHAQTANTVTWAVLTKSLHGRPVAFSRRTSFVVKPGEEWKTGGKWRRVDLFVAISDMAAVEPRRLGIEPVIIRSAVLPARVDTENLGRLSAEFKLPGKKIIATSAALIHDKDPLTMIRAVGELAKTRLDFVFVHFGAGGNNEEQARALVAELGLQSTYLFAGFRKGVEDFYAAMDVFAMSSREEALGSSVFDAFLHRVPVVSTDAGGLKESLADGRGILCPVEDYQALAQGMGQLLDDTPLRQAIVQRAYDYVRAEHDVRGMGDRYLAQFERVLRERGEARRVEAS</sequence>
<dbReference type="Pfam" id="PF13439">
    <property type="entry name" value="Glyco_transf_4"/>
    <property type="match status" value="1"/>
</dbReference>
<dbReference type="GO" id="GO:0016757">
    <property type="term" value="F:glycosyltransferase activity"/>
    <property type="evidence" value="ECO:0007669"/>
    <property type="project" value="InterPro"/>
</dbReference>
<dbReference type="Gene3D" id="3.40.50.2000">
    <property type="entry name" value="Glycogen Phosphorylase B"/>
    <property type="match status" value="2"/>
</dbReference>
<feature type="domain" description="Glycosyltransferase subfamily 4-like N-terminal" evidence="2">
    <location>
        <begin position="13"/>
        <end position="159"/>
    </location>
</feature>
<name>A0A193FST1_9BORD</name>
<dbReference type="EMBL" id="CP016171">
    <property type="protein sequence ID" value="ANN70124.1"/>
    <property type="molecule type" value="Genomic_DNA"/>
</dbReference>